<dbReference type="EMBL" id="BSSQ01000003">
    <property type="protein sequence ID" value="GLX66599.1"/>
    <property type="molecule type" value="Genomic_DNA"/>
</dbReference>
<dbReference type="Proteomes" id="UP001157114">
    <property type="component" value="Unassembled WGS sequence"/>
</dbReference>
<evidence type="ECO:0000313" key="2">
    <source>
        <dbReference type="EMBL" id="GLX66599.1"/>
    </source>
</evidence>
<reference evidence="2 3" key="1">
    <citation type="submission" date="2023-03" db="EMBL/GenBank/DDBJ databases">
        <title>Draft genome sequence of the bacteria which degrade cell wall of Tricholomamatutake.</title>
        <authorList>
            <person name="Konishi Y."/>
            <person name="Fukuta Y."/>
            <person name="Shirasaka N."/>
        </authorList>
    </citation>
    <scope>NUCLEOTIDE SEQUENCE [LARGE SCALE GENOMIC DNA]</scope>
    <source>
        <strain evidence="3">mu1</strain>
    </source>
</reference>
<dbReference type="PROSITE" id="PS51257">
    <property type="entry name" value="PROKAR_LIPOPROTEIN"/>
    <property type="match status" value="1"/>
</dbReference>
<accession>A0ABQ6G6K5</accession>
<gene>
    <name evidence="2" type="ORF">MU1_09430</name>
</gene>
<proteinExistence type="predicted"/>
<dbReference type="RefSeq" id="WP_284237290.1">
    <property type="nucleotide sequence ID" value="NZ_BSSQ01000003.1"/>
</dbReference>
<protein>
    <recommendedName>
        <fullName evidence="4">Lipoprotein</fullName>
    </recommendedName>
</protein>
<evidence type="ECO:0000313" key="3">
    <source>
        <dbReference type="Proteomes" id="UP001157114"/>
    </source>
</evidence>
<evidence type="ECO:0000256" key="1">
    <source>
        <dbReference type="SAM" id="SignalP"/>
    </source>
</evidence>
<evidence type="ECO:0008006" key="4">
    <source>
        <dbReference type="Google" id="ProtNLM"/>
    </source>
</evidence>
<feature type="signal peptide" evidence="1">
    <location>
        <begin position="1"/>
        <end position="20"/>
    </location>
</feature>
<sequence length="140" mass="15378">MSFRMIVLLLVLVVVATGCANKEKEASKVTLDEVIQEIQSEGPELISKGQVNNDSDAFDGVKPNLFDIISPVKPDSIYIYIFDSENDAKIAATKISGKFKVKTPTSIEGYLGRNALVIYFSKAGNVDKFDVELQTAMQKL</sequence>
<comment type="caution">
    <text evidence="2">The sequence shown here is derived from an EMBL/GenBank/DDBJ whole genome shotgun (WGS) entry which is preliminary data.</text>
</comment>
<name>A0ABQ6G6K5_9BACL</name>
<feature type="chain" id="PRO_5045598208" description="Lipoprotein" evidence="1">
    <location>
        <begin position="21"/>
        <end position="140"/>
    </location>
</feature>
<organism evidence="2 3">
    <name type="scientific">Paenibacillus glycanilyticus</name>
    <dbReference type="NCBI Taxonomy" id="126569"/>
    <lineage>
        <taxon>Bacteria</taxon>
        <taxon>Bacillati</taxon>
        <taxon>Bacillota</taxon>
        <taxon>Bacilli</taxon>
        <taxon>Bacillales</taxon>
        <taxon>Paenibacillaceae</taxon>
        <taxon>Paenibacillus</taxon>
    </lineage>
</organism>
<keyword evidence="3" id="KW-1185">Reference proteome</keyword>
<keyword evidence="1" id="KW-0732">Signal</keyword>